<keyword evidence="6 12" id="KW-0408">Iron</keyword>
<dbReference type="GO" id="GO:0035731">
    <property type="term" value="F:dinitrosyl-iron complex binding"/>
    <property type="evidence" value="ECO:0007669"/>
    <property type="project" value="UniProtKB-UniRule"/>
</dbReference>
<feature type="binding site" evidence="12">
    <location>
        <position position="23"/>
    </location>
    <ligand>
        <name>[4Fe-4S] cluster</name>
        <dbReference type="ChEBI" id="CHEBI:49883"/>
    </ligand>
</feature>
<accession>A0AAE3G8P2</accession>
<dbReference type="HAMAP" id="MF_01479">
    <property type="entry name" value="WhiB"/>
    <property type="match status" value="1"/>
</dbReference>
<comment type="subcellular location">
    <subcellularLocation>
        <location evidence="1 12">Cytoplasm</location>
    </subcellularLocation>
</comment>
<comment type="cofactor">
    <cofactor evidence="12">
        <name>[4Fe-4S] cluster</name>
        <dbReference type="ChEBI" id="CHEBI:49883"/>
    </cofactor>
    <text evidence="12">Binds 1 [4Fe-4S] cluster per subunit. Following nitrosylation of the [4Fe-4S] cluster binds 1 [4Fe-8(NO)] cluster per subunit.</text>
</comment>
<evidence type="ECO:0000256" key="4">
    <source>
        <dbReference type="ARBA" id="ARBA00022490"/>
    </source>
</evidence>
<dbReference type="Proteomes" id="UP001206128">
    <property type="component" value="Unassembled WGS sequence"/>
</dbReference>
<sequence length="108" mass="12185">MACITRLPQPVSEVWDWQLRGACRSMSSEVFFHPEQERGRARARRQERAKQICRQCPVMAECREHALAVEEPFGIWGGLDEQERRAILASRRRAAAAADNPPAGRAAA</sequence>
<dbReference type="GO" id="GO:0045892">
    <property type="term" value="P:negative regulation of DNA-templated transcription"/>
    <property type="evidence" value="ECO:0007669"/>
    <property type="project" value="TreeGrafter"/>
</dbReference>
<dbReference type="GO" id="GO:0003677">
    <property type="term" value="F:DNA binding"/>
    <property type="evidence" value="ECO:0007669"/>
    <property type="project" value="UniProtKB-UniRule"/>
</dbReference>
<comment type="similarity">
    <text evidence="2 12">Belongs to the WhiB family.</text>
</comment>
<dbReference type="AlphaFoldDB" id="A0AAE3G8P2"/>
<comment type="function">
    <text evidence="12">Acts as a transcriptional regulator. Probably redox-responsive. The apo- but not holo-form probably binds DNA.</text>
</comment>
<dbReference type="PANTHER" id="PTHR38839:SF5">
    <property type="entry name" value="TRANSCRIPTIONAL REGULATOR WHID"/>
    <property type="match status" value="1"/>
</dbReference>
<name>A0AAE3G8P2_9PSEU</name>
<dbReference type="InterPro" id="IPR003482">
    <property type="entry name" value="Whib"/>
</dbReference>
<dbReference type="PANTHER" id="PTHR38839">
    <property type="entry name" value="TRANSCRIPTIONAL REGULATOR WHID-RELATED"/>
    <property type="match status" value="1"/>
</dbReference>
<evidence type="ECO:0000256" key="7">
    <source>
        <dbReference type="ARBA" id="ARBA00023014"/>
    </source>
</evidence>
<evidence type="ECO:0000313" key="14">
    <source>
        <dbReference type="EMBL" id="MCP2163756.1"/>
    </source>
</evidence>
<dbReference type="GO" id="GO:0005737">
    <property type="term" value="C:cytoplasm"/>
    <property type="evidence" value="ECO:0007669"/>
    <property type="project" value="UniProtKB-SubCell"/>
</dbReference>
<evidence type="ECO:0000256" key="11">
    <source>
        <dbReference type="ARBA" id="ARBA00023163"/>
    </source>
</evidence>
<evidence type="ECO:0000256" key="3">
    <source>
        <dbReference type="ARBA" id="ARBA00022485"/>
    </source>
</evidence>
<dbReference type="GO" id="GO:0047134">
    <property type="term" value="F:protein-disulfide reductase [NAD(P)H] activity"/>
    <property type="evidence" value="ECO:0007669"/>
    <property type="project" value="TreeGrafter"/>
</dbReference>
<evidence type="ECO:0000256" key="6">
    <source>
        <dbReference type="ARBA" id="ARBA00023004"/>
    </source>
</evidence>
<dbReference type="InterPro" id="IPR034768">
    <property type="entry name" value="4FE4S_WBL"/>
</dbReference>
<keyword evidence="8 12" id="KW-0805">Transcription regulation</keyword>
<dbReference type="GO" id="GO:0051539">
    <property type="term" value="F:4 iron, 4 sulfur cluster binding"/>
    <property type="evidence" value="ECO:0007669"/>
    <property type="project" value="UniProtKB-UniRule"/>
</dbReference>
<evidence type="ECO:0000313" key="15">
    <source>
        <dbReference type="Proteomes" id="UP001206128"/>
    </source>
</evidence>
<keyword evidence="7 12" id="KW-0411">Iron-sulfur</keyword>
<feature type="domain" description="4Fe-4S Wbl-type" evidence="13">
    <location>
        <begin position="22"/>
        <end position="86"/>
    </location>
</feature>
<keyword evidence="15" id="KW-1185">Reference proteome</keyword>
<evidence type="ECO:0000256" key="10">
    <source>
        <dbReference type="ARBA" id="ARBA00023157"/>
    </source>
</evidence>
<dbReference type="GO" id="GO:0045454">
    <property type="term" value="P:cell redox homeostasis"/>
    <property type="evidence" value="ECO:0007669"/>
    <property type="project" value="TreeGrafter"/>
</dbReference>
<evidence type="ECO:0000256" key="12">
    <source>
        <dbReference type="HAMAP-Rule" id="MF_01479"/>
    </source>
</evidence>
<feature type="binding site" evidence="12">
    <location>
        <position position="56"/>
    </location>
    <ligand>
        <name>[4Fe-4S] cluster</name>
        <dbReference type="ChEBI" id="CHEBI:49883"/>
    </ligand>
</feature>
<feature type="binding site" evidence="12">
    <location>
        <position position="53"/>
    </location>
    <ligand>
        <name>[4Fe-4S] cluster</name>
        <dbReference type="ChEBI" id="CHEBI:49883"/>
    </ligand>
</feature>
<reference evidence="14" key="1">
    <citation type="submission" date="2022-06" db="EMBL/GenBank/DDBJ databases">
        <title>Genomic Encyclopedia of Archaeal and Bacterial Type Strains, Phase II (KMG-II): from individual species to whole genera.</title>
        <authorList>
            <person name="Goeker M."/>
        </authorList>
    </citation>
    <scope>NUCLEOTIDE SEQUENCE</scope>
    <source>
        <strain evidence="14">DSM 43935</strain>
    </source>
</reference>
<keyword evidence="3 12" id="KW-0004">4Fe-4S</keyword>
<dbReference type="EMBL" id="JAMTCK010000001">
    <property type="protein sequence ID" value="MCP2163756.1"/>
    <property type="molecule type" value="Genomic_DNA"/>
</dbReference>
<keyword evidence="4 12" id="KW-0963">Cytoplasm</keyword>
<evidence type="ECO:0000256" key="8">
    <source>
        <dbReference type="ARBA" id="ARBA00023015"/>
    </source>
</evidence>
<dbReference type="RefSeq" id="WP_253766672.1">
    <property type="nucleotide sequence ID" value="NZ_JAMTCK010000001.1"/>
</dbReference>
<comment type="PTM">
    <text evidence="12">The Fe-S cluster can be nitrosylated by nitric oxide (NO).</text>
</comment>
<evidence type="ECO:0000256" key="1">
    <source>
        <dbReference type="ARBA" id="ARBA00004496"/>
    </source>
</evidence>
<comment type="PTM">
    <text evidence="12">Upon Fe-S cluster removal intramolecular disulfide bonds are formed.</text>
</comment>
<dbReference type="PROSITE" id="PS51674">
    <property type="entry name" value="4FE4S_WBL"/>
    <property type="match status" value="1"/>
</dbReference>
<proteinExistence type="inferred from homology"/>
<comment type="caution">
    <text evidence="14">The sequence shown here is derived from an EMBL/GenBank/DDBJ whole genome shotgun (WGS) entry which is preliminary data.</text>
</comment>
<dbReference type="GO" id="GO:0046872">
    <property type="term" value="F:metal ion binding"/>
    <property type="evidence" value="ECO:0007669"/>
    <property type="project" value="UniProtKB-KW"/>
</dbReference>
<evidence type="ECO:0000256" key="9">
    <source>
        <dbReference type="ARBA" id="ARBA00023125"/>
    </source>
</evidence>
<evidence type="ECO:0000259" key="13">
    <source>
        <dbReference type="PROSITE" id="PS51674"/>
    </source>
</evidence>
<keyword evidence="11 12" id="KW-0804">Transcription</keyword>
<evidence type="ECO:0000256" key="2">
    <source>
        <dbReference type="ARBA" id="ARBA00006597"/>
    </source>
</evidence>
<keyword evidence="10 12" id="KW-1015">Disulfide bond</keyword>
<keyword evidence="9 12" id="KW-0238">DNA-binding</keyword>
<feature type="binding site" evidence="12">
    <location>
        <position position="62"/>
    </location>
    <ligand>
        <name>[4Fe-4S] cluster</name>
        <dbReference type="ChEBI" id="CHEBI:49883"/>
    </ligand>
</feature>
<keyword evidence="5 12" id="KW-0479">Metal-binding</keyword>
<organism evidence="14 15">
    <name type="scientific">Goodfellowiella coeruleoviolacea</name>
    <dbReference type="NCBI Taxonomy" id="334858"/>
    <lineage>
        <taxon>Bacteria</taxon>
        <taxon>Bacillati</taxon>
        <taxon>Actinomycetota</taxon>
        <taxon>Actinomycetes</taxon>
        <taxon>Pseudonocardiales</taxon>
        <taxon>Pseudonocardiaceae</taxon>
        <taxon>Goodfellowiella</taxon>
    </lineage>
</organism>
<evidence type="ECO:0000256" key="5">
    <source>
        <dbReference type="ARBA" id="ARBA00022723"/>
    </source>
</evidence>
<protein>
    <recommendedName>
        <fullName evidence="12">Transcriptional regulator WhiB</fullName>
    </recommendedName>
</protein>
<dbReference type="Pfam" id="PF02467">
    <property type="entry name" value="Whib"/>
    <property type="match status" value="1"/>
</dbReference>
<gene>
    <name evidence="12" type="primary">whiB</name>
    <name evidence="14" type="ORF">LX83_000596</name>
</gene>